<dbReference type="EMBL" id="VSSQ01045132">
    <property type="protein sequence ID" value="MPM99008.1"/>
    <property type="molecule type" value="Genomic_DNA"/>
</dbReference>
<gene>
    <name evidence="1" type="ORF">SDC9_146198</name>
</gene>
<reference evidence="1" key="1">
    <citation type="submission" date="2019-08" db="EMBL/GenBank/DDBJ databases">
        <authorList>
            <person name="Kucharzyk K."/>
            <person name="Murdoch R.W."/>
            <person name="Higgins S."/>
            <person name="Loffler F."/>
        </authorList>
    </citation>
    <scope>NUCLEOTIDE SEQUENCE</scope>
</reference>
<name>A0A645ED34_9ZZZZ</name>
<accession>A0A645ED34</accession>
<organism evidence="1">
    <name type="scientific">bioreactor metagenome</name>
    <dbReference type="NCBI Taxonomy" id="1076179"/>
    <lineage>
        <taxon>unclassified sequences</taxon>
        <taxon>metagenomes</taxon>
        <taxon>ecological metagenomes</taxon>
    </lineage>
</organism>
<proteinExistence type="predicted"/>
<evidence type="ECO:0000313" key="1">
    <source>
        <dbReference type="EMBL" id="MPM99008.1"/>
    </source>
</evidence>
<dbReference type="AlphaFoldDB" id="A0A645ED34"/>
<protein>
    <submittedName>
        <fullName evidence="1">Uncharacterized protein</fullName>
    </submittedName>
</protein>
<sequence length="136" mass="15159">MLTDGPAHGAVQLISILYPELCCFPLHVLKKILHHPAGVSSPARNNRGKVSLIVRKEPVEHLIKNMILAVKIVIEQADFTACSLHDRSHRGSVKSLFKKALVCRIDNIFVLSAIRSRFSCHFSPPFMQLNIAQQAL</sequence>
<comment type="caution">
    <text evidence="1">The sequence shown here is derived from an EMBL/GenBank/DDBJ whole genome shotgun (WGS) entry which is preliminary data.</text>
</comment>